<evidence type="ECO:0000313" key="13">
    <source>
        <dbReference type="Proteomes" id="UP000054988"/>
    </source>
</evidence>
<dbReference type="Gene3D" id="3.30.70.1350">
    <property type="entry name" value="Cation efflux protein, cytoplasmic domain"/>
    <property type="match status" value="1"/>
</dbReference>
<evidence type="ECO:0000256" key="2">
    <source>
        <dbReference type="ARBA" id="ARBA00022448"/>
    </source>
</evidence>
<evidence type="ECO:0000256" key="3">
    <source>
        <dbReference type="ARBA" id="ARBA00022692"/>
    </source>
</evidence>
<dbReference type="FunFam" id="1.20.1510.10:FF:000005">
    <property type="entry name" value="Putative Cation diffusion facilitator 1"/>
    <property type="match status" value="1"/>
</dbReference>
<dbReference type="GO" id="GO:0098771">
    <property type="term" value="P:inorganic ion homeostasis"/>
    <property type="evidence" value="ECO:0007669"/>
    <property type="project" value="UniProtKB-ARBA"/>
</dbReference>
<evidence type="ECO:0000256" key="8">
    <source>
        <dbReference type="ARBA" id="ARBA00023136"/>
    </source>
</evidence>
<evidence type="ECO:0000256" key="9">
    <source>
        <dbReference type="SAM" id="MobiDB-lite"/>
    </source>
</evidence>
<evidence type="ECO:0000256" key="1">
    <source>
        <dbReference type="ARBA" id="ARBA00004141"/>
    </source>
</evidence>
<evidence type="ECO:0000256" key="4">
    <source>
        <dbReference type="ARBA" id="ARBA00022982"/>
    </source>
</evidence>
<evidence type="ECO:0000313" key="12">
    <source>
        <dbReference type="EMBL" id="KTB30297.1"/>
    </source>
</evidence>
<dbReference type="Pfam" id="PF16916">
    <property type="entry name" value="ZT_dimer"/>
    <property type="match status" value="1"/>
</dbReference>
<feature type="compositionally biased region" description="Basic and acidic residues" evidence="9">
    <location>
        <begin position="8"/>
        <end position="18"/>
    </location>
</feature>
<keyword evidence="3 10" id="KW-0812">Transmembrane</keyword>
<evidence type="ECO:0000256" key="6">
    <source>
        <dbReference type="ARBA" id="ARBA00023002"/>
    </source>
</evidence>
<gene>
    <name evidence="12" type="ORF">WG66_17055</name>
</gene>
<dbReference type="CDD" id="cd06186">
    <property type="entry name" value="NOX_Duox_like_FAD_NADP"/>
    <property type="match status" value="1"/>
</dbReference>
<protein>
    <recommendedName>
        <fullName evidence="11">FAD-binding FR-type domain-containing protein</fullName>
    </recommendedName>
</protein>
<dbReference type="Proteomes" id="UP000054988">
    <property type="component" value="Unassembled WGS sequence"/>
</dbReference>
<dbReference type="InterPro" id="IPR013112">
    <property type="entry name" value="FAD-bd_8"/>
</dbReference>
<dbReference type="InterPro" id="IPR036837">
    <property type="entry name" value="Cation_efflux_CTD_sf"/>
</dbReference>
<dbReference type="InterPro" id="IPR027470">
    <property type="entry name" value="Cation_efflux_CTD"/>
</dbReference>
<keyword evidence="2" id="KW-0813">Transport</keyword>
<sequence length="1045" mass="116380">MDSTSPHIFEKDLNESSRRSNTSTLSALGALSDPESDLSQSERQLTEKDPWGLRCRVKSDDELKALKEGRSRRRARGLKKFYESQNEQIGSLLKSMNHHAQEGDNDAKENALKVRIAIYASFVANCILSVLQLYAAISSLSLSFFATAADSVFDPGANLLLNHLHRRSQRVDLNKYPGGGARFTTIGNIVYAFAMLTVSIILVAFSIQEIATHKSGEQLDFHIPSVVAVGIAFGTKLLLFLYCFSIRSSSSQVQVLWEDHRNDLLINGFGIFTSSAGAKILWWIDPAGAIIISVVIIVSWTRTAIEQFKHLAGVAAPHDFTQLVIYKALTFSDDIKQIDTCRAYHSGERYLVEVDIVMDAEIPLWKAHDVSQDLQDQLETLPMVERAYVQLALVIEGSCTIPLSPPLVSRLSSTQFQYMSPAGDYPMAAGQLNGTAAGTGSKSPSATGGGGGGTQVDSELLMFHIDIMLLSLVAFLVLLRLPRALARFWNISEWTKGHFLWYKRFPTSPSRVLWRNNNGQLYTGGDHTTESSHTLHGQQLQRISDKGTPLPVSYPPHFVSTPALFRPTLKLFHKRVTPGMSFSHLFLMSVYLAVLVFPAFWKTNAFTDPVRFGWLAVGQYPFVFAFATKNNILGALMGAGYEKLNFMHRFAGRLALLSVNVHGLGYLYQFLINKVFQESMARPSNYWGLIALICMDCLFFFSTDFWRKRAYNLFITTHILSIGLLLPATVMHKHSTILWVYATIGIYGLDILLRTVKTRIATANVRALPELGVTRVEVPGINVGWRAGQHVRVRVFSTGMGLFGWSEIHPFTIASTVHEPEGLVLMCKKTGSWTKKLFNIAQMHENLYEDGNRKVKVMIEGPYGGPGHRMFASFSAAVFVVGGSGITFALSSIQELIQQDLDGQSRVKYIHLIWTVQDPCALVPLLPQFQSMVQQSVFTPIRISVFYTRAQIGAFPFKDDLFARSKRITLSPGRPKLDECFDTTIDTVVGLRIGYKNERARSGLIVGVCGPVGLTDSVFRDVGKIDDRKRDEVGGIEIHEETFGW</sequence>
<evidence type="ECO:0000259" key="11">
    <source>
        <dbReference type="PROSITE" id="PS51384"/>
    </source>
</evidence>
<dbReference type="EMBL" id="LATX01002388">
    <property type="protein sequence ID" value="KTB30297.1"/>
    <property type="molecule type" value="Genomic_DNA"/>
</dbReference>
<feature type="transmembrane region" description="Helical" evidence="10">
    <location>
        <begin position="621"/>
        <end position="641"/>
    </location>
</feature>
<feature type="transmembrane region" description="Helical" evidence="10">
    <location>
        <begin position="280"/>
        <end position="300"/>
    </location>
</feature>
<dbReference type="SUPFAM" id="SSF161111">
    <property type="entry name" value="Cation efflux protein transmembrane domain-like"/>
    <property type="match status" value="1"/>
</dbReference>
<keyword evidence="8 10" id="KW-0472">Membrane</keyword>
<dbReference type="InterPro" id="IPR050291">
    <property type="entry name" value="CDF_Transporter"/>
</dbReference>
<organism evidence="12 13">
    <name type="scientific">Moniliophthora roreri</name>
    <name type="common">Frosty pod rot fungus</name>
    <name type="synonym">Monilia roreri</name>
    <dbReference type="NCBI Taxonomy" id="221103"/>
    <lineage>
        <taxon>Eukaryota</taxon>
        <taxon>Fungi</taxon>
        <taxon>Dikarya</taxon>
        <taxon>Basidiomycota</taxon>
        <taxon>Agaricomycotina</taxon>
        <taxon>Agaricomycetes</taxon>
        <taxon>Agaricomycetidae</taxon>
        <taxon>Agaricales</taxon>
        <taxon>Marasmiineae</taxon>
        <taxon>Marasmiaceae</taxon>
        <taxon>Moniliophthora</taxon>
    </lineage>
</organism>
<dbReference type="Gene3D" id="3.40.50.80">
    <property type="entry name" value="Nucleotide-binding domain of ferredoxin-NADP reductase (FNR) module"/>
    <property type="match status" value="1"/>
</dbReference>
<dbReference type="Pfam" id="PF01545">
    <property type="entry name" value="Cation_efflux"/>
    <property type="match status" value="1"/>
</dbReference>
<dbReference type="InterPro" id="IPR027469">
    <property type="entry name" value="Cation_efflux_TMD_sf"/>
</dbReference>
<feature type="transmembrane region" description="Helical" evidence="10">
    <location>
        <begin position="143"/>
        <end position="162"/>
    </location>
</feature>
<dbReference type="InterPro" id="IPR013121">
    <property type="entry name" value="Fe_red_NAD-bd_6"/>
</dbReference>
<dbReference type="InterPro" id="IPR017938">
    <property type="entry name" value="Riboflavin_synthase-like_b-brl"/>
</dbReference>
<dbReference type="PANTHER" id="PTHR43840">
    <property type="entry name" value="MITOCHONDRIAL METAL TRANSPORTER 1-RELATED"/>
    <property type="match status" value="1"/>
</dbReference>
<dbReference type="Pfam" id="PF01794">
    <property type="entry name" value="Ferric_reduct"/>
    <property type="match status" value="1"/>
</dbReference>
<accession>A0A0W0F1X5</accession>
<name>A0A0W0F1X5_MONRR</name>
<dbReference type="eggNOG" id="KOG0039">
    <property type="taxonomic scope" value="Eukaryota"/>
</dbReference>
<feature type="transmembrane region" description="Helical" evidence="10">
    <location>
        <begin position="183"/>
        <end position="205"/>
    </location>
</feature>
<dbReference type="GO" id="GO:0030003">
    <property type="term" value="P:intracellular monoatomic cation homeostasis"/>
    <property type="evidence" value="ECO:0007669"/>
    <property type="project" value="UniProtKB-ARBA"/>
</dbReference>
<dbReference type="Pfam" id="PF08030">
    <property type="entry name" value="NAD_binding_6"/>
    <property type="match status" value="1"/>
</dbReference>
<dbReference type="SFLD" id="SFLDG01168">
    <property type="entry name" value="Ferric_reductase_subgroup_(FRE"/>
    <property type="match status" value="1"/>
</dbReference>
<dbReference type="GO" id="GO:0016020">
    <property type="term" value="C:membrane"/>
    <property type="evidence" value="ECO:0007669"/>
    <property type="project" value="UniProtKB-SubCell"/>
</dbReference>
<dbReference type="AlphaFoldDB" id="A0A0W0F1X5"/>
<dbReference type="SUPFAM" id="SSF63380">
    <property type="entry name" value="Riboflavin synthase domain-like"/>
    <property type="match status" value="1"/>
</dbReference>
<feature type="transmembrane region" description="Helical" evidence="10">
    <location>
        <begin position="871"/>
        <end position="890"/>
    </location>
</feature>
<comment type="subcellular location">
    <subcellularLocation>
        <location evidence="1">Membrane</location>
        <topology evidence="1">Multi-pass membrane protein</topology>
    </subcellularLocation>
</comment>
<feature type="transmembrane region" description="Helical" evidence="10">
    <location>
        <begin position="736"/>
        <end position="753"/>
    </location>
</feature>
<dbReference type="InterPro" id="IPR013130">
    <property type="entry name" value="Fe3_Rdtase_TM_dom"/>
</dbReference>
<evidence type="ECO:0000256" key="10">
    <source>
        <dbReference type="SAM" id="Phobius"/>
    </source>
</evidence>
<dbReference type="SUPFAM" id="SSF160240">
    <property type="entry name" value="Cation efflux protein cytoplasmic domain-like"/>
    <property type="match status" value="1"/>
</dbReference>
<keyword evidence="7" id="KW-0406">Ion transport</keyword>
<dbReference type="InterPro" id="IPR058533">
    <property type="entry name" value="Cation_efflux_TM"/>
</dbReference>
<dbReference type="Pfam" id="PF08022">
    <property type="entry name" value="FAD_binding_8"/>
    <property type="match status" value="1"/>
</dbReference>
<feature type="region of interest" description="Disordered" evidence="9">
    <location>
        <begin position="1"/>
        <end position="50"/>
    </location>
</feature>
<feature type="transmembrane region" description="Helical" evidence="10">
    <location>
        <begin position="460"/>
        <end position="479"/>
    </location>
</feature>
<feature type="transmembrane region" description="Helical" evidence="10">
    <location>
        <begin position="684"/>
        <end position="703"/>
    </location>
</feature>
<dbReference type="InterPro" id="IPR039261">
    <property type="entry name" value="FNR_nucleotide-bd"/>
</dbReference>
<comment type="caution">
    <text evidence="12">The sequence shown here is derived from an EMBL/GenBank/DDBJ whole genome shotgun (WGS) entry which is preliminary data.</text>
</comment>
<feature type="transmembrane region" description="Helical" evidence="10">
    <location>
        <begin position="225"/>
        <end position="244"/>
    </location>
</feature>
<dbReference type="PROSITE" id="PS51384">
    <property type="entry name" value="FAD_FR"/>
    <property type="match status" value="1"/>
</dbReference>
<dbReference type="SFLD" id="SFLDS00052">
    <property type="entry name" value="Ferric_Reductase_Domain"/>
    <property type="match status" value="1"/>
</dbReference>
<feature type="transmembrane region" description="Helical" evidence="10">
    <location>
        <begin position="582"/>
        <end position="601"/>
    </location>
</feature>
<keyword evidence="4" id="KW-0249">Electron transport</keyword>
<dbReference type="Gene3D" id="1.20.1510.10">
    <property type="entry name" value="Cation efflux protein transmembrane domain"/>
    <property type="match status" value="1"/>
</dbReference>
<evidence type="ECO:0000256" key="5">
    <source>
        <dbReference type="ARBA" id="ARBA00022989"/>
    </source>
</evidence>
<feature type="transmembrane region" description="Helical" evidence="10">
    <location>
        <begin position="710"/>
        <end position="730"/>
    </location>
</feature>
<evidence type="ECO:0000256" key="7">
    <source>
        <dbReference type="ARBA" id="ARBA00023065"/>
    </source>
</evidence>
<dbReference type="SUPFAM" id="SSF52343">
    <property type="entry name" value="Ferredoxin reductase-like, C-terminal NADP-linked domain"/>
    <property type="match status" value="1"/>
</dbReference>
<dbReference type="InterPro" id="IPR017927">
    <property type="entry name" value="FAD-bd_FR_type"/>
</dbReference>
<keyword evidence="5 10" id="KW-1133">Transmembrane helix</keyword>
<feature type="transmembrane region" description="Helical" evidence="10">
    <location>
        <begin position="653"/>
        <end position="672"/>
    </location>
</feature>
<keyword evidence="6" id="KW-0560">Oxidoreductase</keyword>
<dbReference type="PANTHER" id="PTHR43840:SF12">
    <property type="entry name" value="CATION DIFFUSION FACILITATOR 1 (AFU_ORTHOLOGUE AFUA_1G14440)"/>
    <property type="match status" value="1"/>
</dbReference>
<feature type="transmembrane region" description="Helical" evidence="10">
    <location>
        <begin position="116"/>
        <end position="137"/>
    </location>
</feature>
<dbReference type="GO" id="GO:0008324">
    <property type="term" value="F:monoatomic cation transmembrane transporter activity"/>
    <property type="evidence" value="ECO:0007669"/>
    <property type="project" value="InterPro"/>
</dbReference>
<feature type="domain" description="FAD-binding FR-type" evidence="11">
    <location>
        <begin position="753"/>
        <end position="869"/>
    </location>
</feature>
<dbReference type="GO" id="GO:0016491">
    <property type="term" value="F:oxidoreductase activity"/>
    <property type="evidence" value="ECO:0007669"/>
    <property type="project" value="UniProtKB-KW"/>
</dbReference>
<proteinExistence type="predicted"/>
<reference evidence="12 13" key="1">
    <citation type="submission" date="2015-12" db="EMBL/GenBank/DDBJ databases">
        <title>Draft genome sequence of Moniliophthora roreri, the causal agent of frosty pod rot of cacao.</title>
        <authorList>
            <person name="Aime M.C."/>
            <person name="Diaz-Valderrama J.R."/>
            <person name="Kijpornyongpan T."/>
            <person name="Phillips-Mora W."/>
        </authorList>
    </citation>
    <scope>NUCLEOTIDE SEQUENCE [LARGE SCALE GENOMIC DNA]</scope>
    <source>
        <strain evidence="12 13">MCA 2952</strain>
    </source>
</reference>